<reference evidence="2 3" key="1">
    <citation type="submission" date="2017-08" db="EMBL/GenBank/DDBJ databases">
        <title>The strain WRN001 was isolated from Binhai saline alkaline soil, Tianjin, China.</title>
        <authorList>
            <person name="Liu D."/>
            <person name="Zhang G."/>
        </authorList>
    </citation>
    <scope>NUCLEOTIDE SEQUENCE [LARGE SCALE GENOMIC DNA]</scope>
    <source>
        <strain evidence="2 3">WN019</strain>
    </source>
</reference>
<feature type="domain" description="SpoVT-AbrB" evidence="1">
    <location>
        <begin position="12"/>
        <end position="59"/>
    </location>
</feature>
<keyword evidence="3" id="KW-1185">Reference proteome</keyword>
<accession>A0A2A2F3G0</accession>
<dbReference type="RefSeq" id="WP_095638169.1">
    <property type="nucleotide sequence ID" value="NZ_NSKC01000013.1"/>
</dbReference>
<gene>
    <name evidence="2" type="ORF">CK500_15865</name>
</gene>
<evidence type="ECO:0000313" key="2">
    <source>
        <dbReference type="EMBL" id="PAU79986.1"/>
    </source>
</evidence>
<dbReference type="Proteomes" id="UP000218083">
    <property type="component" value="Unassembled WGS sequence"/>
</dbReference>
<sequence length="63" mass="7262">MSMAEKIEIGRQQPLEMDSRGRVTIPANIREKHKIQPEEGKEIWVEVELKWAEIEDEDDGGDA</sequence>
<protein>
    <recommendedName>
        <fullName evidence="1">SpoVT-AbrB domain-containing protein</fullName>
    </recommendedName>
</protein>
<dbReference type="EMBL" id="NSKC01000013">
    <property type="protein sequence ID" value="PAU79986.1"/>
    <property type="molecule type" value="Genomic_DNA"/>
</dbReference>
<dbReference type="InterPro" id="IPR007159">
    <property type="entry name" value="SpoVT-AbrB_dom"/>
</dbReference>
<dbReference type="SUPFAM" id="SSF89447">
    <property type="entry name" value="AbrB/MazE/MraZ-like"/>
    <property type="match status" value="1"/>
</dbReference>
<evidence type="ECO:0000259" key="1">
    <source>
        <dbReference type="PROSITE" id="PS51740"/>
    </source>
</evidence>
<dbReference type="PROSITE" id="PS51740">
    <property type="entry name" value="SPOVT_ABRB"/>
    <property type="match status" value="1"/>
</dbReference>
<dbReference type="OrthoDB" id="338484at2157"/>
<evidence type="ECO:0000313" key="3">
    <source>
        <dbReference type="Proteomes" id="UP000218083"/>
    </source>
</evidence>
<name>A0A2A2F3G0_9EURY</name>
<comment type="caution">
    <text evidence="2">The sequence shown here is derived from an EMBL/GenBank/DDBJ whole genome shotgun (WGS) entry which is preliminary data.</text>
</comment>
<dbReference type="GO" id="GO:0003677">
    <property type="term" value="F:DNA binding"/>
    <property type="evidence" value="ECO:0007669"/>
    <property type="project" value="InterPro"/>
</dbReference>
<dbReference type="InterPro" id="IPR037914">
    <property type="entry name" value="SpoVT-AbrB_sf"/>
</dbReference>
<proteinExistence type="predicted"/>
<organism evidence="2 3">
    <name type="scientific">Halorubrum salipaludis</name>
    <dbReference type="NCBI Taxonomy" id="2032630"/>
    <lineage>
        <taxon>Archaea</taxon>
        <taxon>Methanobacteriati</taxon>
        <taxon>Methanobacteriota</taxon>
        <taxon>Stenosarchaea group</taxon>
        <taxon>Halobacteria</taxon>
        <taxon>Halobacteriales</taxon>
        <taxon>Haloferacaceae</taxon>
        <taxon>Halorubrum</taxon>
    </lineage>
</organism>
<dbReference type="Gene3D" id="2.10.260.10">
    <property type="match status" value="1"/>
</dbReference>
<dbReference type="AlphaFoldDB" id="A0A2A2F3G0"/>